<dbReference type="InterPro" id="IPR051554">
    <property type="entry name" value="Acetyltransferase_Eis"/>
</dbReference>
<dbReference type="GO" id="GO:0034069">
    <property type="term" value="F:aminoglycoside N-acetyltransferase activity"/>
    <property type="evidence" value="ECO:0007669"/>
    <property type="project" value="TreeGrafter"/>
</dbReference>
<dbReference type="Gene3D" id="3.40.630.30">
    <property type="match status" value="1"/>
</dbReference>
<evidence type="ECO:0000313" key="2">
    <source>
        <dbReference type="EMBL" id="MBH1639185.1"/>
    </source>
</evidence>
<dbReference type="InterPro" id="IPR016181">
    <property type="entry name" value="Acyl_CoA_acyltransferase"/>
</dbReference>
<dbReference type="GO" id="GO:0030649">
    <property type="term" value="P:aminoglycoside antibiotic catabolic process"/>
    <property type="evidence" value="ECO:0007669"/>
    <property type="project" value="TreeGrafter"/>
</dbReference>
<dbReference type="PANTHER" id="PTHR37817:SF1">
    <property type="entry name" value="N-ACETYLTRANSFERASE EIS"/>
    <property type="match status" value="1"/>
</dbReference>
<evidence type="ECO:0000259" key="1">
    <source>
        <dbReference type="PROSITE" id="PS51186"/>
    </source>
</evidence>
<dbReference type="InterPro" id="IPR000182">
    <property type="entry name" value="GNAT_dom"/>
</dbReference>
<dbReference type="PROSITE" id="PS51186">
    <property type="entry name" value="GNAT"/>
    <property type="match status" value="1"/>
</dbReference>
<comment type="caution">
    <text evidence="2">The sequence shown here is derived from an EMBL/GenBank/DDBJ whole genome shotgun (WGS) entry which is preliminary data.</text>
</comment>
<accession>A0AA41CDR9</accession>
<dbReference type="PANTHER" id="PTHR37817">
    <property type="entry name" value="N-ACETYLTRANSFERASE EIS"/>
    <property type="match status" value="1"/>
</dbReference>
<reference evidence="2" key="1">
    <citation type="submission" date="2020-11" db="EMBL/GenBank/DDBJ databases">
        <title>Enhanced detection system for hospital associated transmission using whole genome sequencing surveillance.</title>
        <authorList>
            <person name="Harrison L.H."/>
            <person name="Van Tyne D."/>
            <person name="Marsh J.W."/>
            <person name="Griffith M.P."/>
            <person name="Snyder D.J."/>
            <person name="Cooper V.S."/>
            <person name="Mustapha M."/>
        </authorList>
    </citation>
    <scope>NUCLEOTIDE SEQUENCE</scope>
    <source>
        <strain evidence="2">STEN00092</strain>
    </source>
</reference>
<name>A0AA41CDR9_STEMA</name>
<dbReference type="Pfam" id="PF13527">
    <property type="entry name" value="Acetyltransf_9"/>
    <property type="match status" value="1"/>
</dbReference>
<organism evidence="2 3">
    <name type="scientific">Stenotrophomonas maltophilia</name>
    <name type="common">Pseudomonas maltophilia</name>
    <name type="synonym">Xanthomonas maltophilia</name>
    <dbReference type="NCBI Taxonomy" id="40324"/>
    <lineage>
        <taxon>Bacteria</taxon>
        <taxon>Pseudomonadati</taxon>
        <taxon>Pseudomonadota</taxon>
        <taxon>Gammaproteobacteria</taxon>
        <taxon>Lysobacterales</taxon>
        <taxon>Lysobacteraceae</taxon>
        <taxon>Stenotrophomonas</taxon>
        <taxon>Stenotrophomonas maltophilia group</taxon>
    </lineage>
</organism>
<dbReference type="EMBL" id="JADUNO010000015">
    <property type="protein sequence ID" value="MBH1639185.1"/>
    <property type="molecule type" value="Genomic_DNA"/>
</dbReference>
<dbReference type="AlphaFoldDB" id="A0AA41CDR9"/>
<proteinExistence type="predicted"/>
<sequence>MFPWHDEAGHMFQEDRAMHVQVSSRERVAPDHRHQAEDLLREAFPDMQGDGYAIPGPVALVLAMEGDQVVAHLALYERNVLLDGEPERIGLIGGVVVRVDVRRKGIASRLIEAAHAELRQRGIDFAVLFALDHRHYASAGYVPMQSETCFIEDGNARRFVYRGGMVAALGERRWTTAVLDLQGETV</sequence>
<feature type="domain" description="N-acetyltransferase" evidence="1">
    <location>
        <begin position="23"/>
        <end position="176"/>
    </location>
</feature>
<dbReference type="Proteomes" id="UP000616785">
    <property type="component" value="Unassembled WGS sequence"/>
</dbReference>
<gene>
    <name evidence="2" type="ORF">I5U57_06945</name>
</gene>
<protein>
    <submittedName>
        <fullName evidence="2">GNAT family N-acetyltransferase</fullName>
    </submittedName>
</protein>
<dbReference type="SUPFAM" id="SSF55729">
    <property type="entry name" value="Acyl-CoA N-acyltransferases (Nat)"/>
    <property type="match status" value="1"/>
</dbReference>
<evidence type="ECO:0000313" key="3">
    <source>
        <dbReference type="Proteomes" id="UP000616785"/>
    </source>
</evidence>